<feature type="compositionally biased region" description="Low complexity" evidence="3">
    <location>
        <begin position="713"/>
        <end position="739"/>
    </location>
</feature>
<evidence type="ECO:0000256" key="2">
    <source>
        <dbReference type="PROSITE-ProRule" id="PRU00339"/>
    </source>
</evidence>
<feature type="repeat" description="TPR" evidence="2">
    <location>
        <begin position="795"/>
        <end position="828"/>
    </location>
</feature>
<feature type="region of interest" description="Disordered" evidence="3">
    <location>
        <begin position="689"/>
        <end position="739"/>
    </location>
</feature>
<dbReference type="PROSITE" id="PS50005">
    <property type="entry name" value="TPR"/>
    <property type="match status" value="2"/>
</dbReference>
<gene>
    <name evidence="4" type="ORF">COHA_000248</name>
</gene>
<feature type="compositionally biased region" description="Low complexity" evidence="3">
    <location>
        <begin position="373"/>
        <end position="405"/>
    </location>
</feature>
<keyword evidence="5" id="KW-1185">Reference proteome</keyword>
<dbReference type="EMBL" id="JADXDR010000006">
    <property type="protein sequence ID" value="KAI7846269.1"/>
    <property type="molecule type" value="Genomic_DNA"/>
</dbReference>
<name>A0AAD5E399_9CHLO</name>
<reference evidence="4" key="1">
    <citation type="submission" date="2020-11" db="EMBL/GenBank/DDBJ databases">
        <title>Chlorella ohadii genome sequencing and assembly.</title>
        <authorList>
            <person name="Murik O."/>
            <person name="Treves H."/>
            <person name="Kedem I."/>
            <person name="Shotland Y."/>
            <person name="Kaplan A."/>
        </authorList>
    </citation>
    <scope>NUCLEOTIDE SEQUENCE</scope>
    <source>
        <strain evidence="4">1</strain>
    </source>
</reference>
<feature type="compositionally biased region" description="Low complexity" evidence="3">
    <location>
        <begin position="430"/>
        <end position="447"/>
    </location>
</feature>
<feature type="compositionally biased region" description="Basic and acidic residues" evidence="3">
    <location>
        <begin position="276"/>
        <end position="299"/>
    </location>
</feature>
<dbReference type="PANTHER" id="PTHR46423">
    <property type="entry name" value="RNA POLYMERASE II-ASSOCIATED PROTEIN 3"/>
    <property type="match status" value="1"/>
</dbReference>
<evidence type="ECO:0000313" key="5">
    <source>
        <dbReference type="Proteomes" id="UP001205105"/>
    </source>
</evidence>
<dbReference type="AlphaFoldDB" id="A0AAD5E399"/>
<evidence type="ECO:0000256" key="3">
    <source>
        <dbReference type="SAM" id="MobiDB-lite"/>
    </source>
</evidence>
<feature type="compositionally biased region" description="Polar residues" evidence="3">
    <location>
        <begin position="352"/>
        <end position="361"/>
    </location>
</feature>
<feature type="compositionally biased region" description="Low complexity" evidence="3">
    <location>
        <begin position="773"/>
        <end position="785"/>
    </location>
</feature>
<dbReference type="SMART" id="SM00028">
    <property type="entry name" value="TPR"/>
    <property type="match status" value="8"/>
</dbReference>
<sequence length="928" mass="99521">MTAAQPPPWAPAKQQLVTTYHVEVLAGEEPADTLPLANGAAATDGRAAAEQAAAQAAAAVEDDETMLDEPQEEKHMRCTSEAKAKAAAELAKQGDHKAAVEMWSQAINGDPANPVLYCKRGYSYMQLRKEPDAVRDFTICLDLPKCPAEQQFQALLSRGMIKHDLGDLSAGDADLVAAYKAAPGPQDQEQAKAERRLLVQKRVTQTRKEEERKDASNPVVHRYKTAIIEEIDADDESADAQEALVHERVAAWEEARGSAARLAKALEAERKRIREENKARAERNAVRAARRREAAERARQAVQQAQQAEQAERERQLAAQGPGKQQQVWVERTRIPIQIVEVASGGGGKSSMAESSRSTGSRLAGHDSESESEAAPGAAGAAVGQAAAEQQTEQAEEQPQPGQPATDERAAKPGTPPSNDAKPADKPAAEDSPVAVASAEASQATAAAEEEEKKEVSLLEAAEALAAADEAQQAAAENEEEEEEEAEGEAEAAADGEPAPAAVGAPLDAQEERPFVAPSSQERAAAMLTEEQLDALKEEADQLQKELKHDAAEERYARYLRLRPSDPRAWSNRAENCIKLERWQEALQYCNAGLGITTPSHPLGKHRLFSRRGRAYQSLGKLQEALADFEAAEAAAEADGDIKGKHDVTKRIAKLLRDMQARGIERAPRTAAQLGMQAAAAAQQLDLPSIPVVPHGPQHEVPESVGVAEEEGQQQQQKQKQPKKQQAAPKQGQAAAAAGAGAAAGHQAVVEGAAAPQEAAAAAGALAAGAAAAGGNADSAPAGAGELAEQQRQASVQEKLQGNACFQRHQWRKALRHYDRAIELDPKNKEALCNKAASLLKLKEWQEAAAAAEQALICDPQYLKARHRKAHAHAGMYEWNLAVLNLQIVEDGMSAEGQALDKEDQRFLAEWRRKQEEDVANGLCSFAF</sequence>
<protein>
    <submittedName>
        <fullName evidence="4">Uncharacterized protein</fullName>
    </submittedName>
</protein>
<accession>A0AAD5E399</accession>
<comment type="caution">
    <text evidence="4">The sequence shown here is derived from an EMBL/GenBank/DDBJ whole genome shotgun (WGS) entry which is preliminary data.</text>
</comment>
<organism evidence="4 5">
    <name type="scientific">Chlorella ohadii</name>
    <dbReference type="NCBI Taxonomy" id="2649997"/>
    <lineage>
        <taxon>Eukaryota</taxon>
        <taxon>Viridiplantae</taxon>
        <taxon>Chlorophyta</taxon>
        <taxon>core chlorophytes</taxon>
        <taxon>Trebouxiophyceae</taxon>
        <taxon>Chlorellales</taxon>
        <taxon>Chlorellaceae</taxon>
        <taxon>Chlorella clade</taxon>
        <taxon>Chlorella</taxon>
    </lineage>
</organism>
<dbReference type="PANTHER" id="PTHR46423:SF1">
    <property type="entry name" value="RNA POLYMERASE II-ASSOCIATED PROTEIN 3"/>
    <property type="match status" value="1"/>
</dbReference>
<feature type="region of interest" description="Disordered" evidence="3">
    <location>
        <begin position="773"/>
        <end position="794"/>
    </location>
</feature>
<dbReference type="InterPro" id="IPR051966">
    <property type="entry name" value="RPAP3"/>
</dbReference>
<evidence type="ECO:0000256" key="1">
    <source>
        <dbReference type="ARBA" id="ARBA00022803"/>
    </source>
</evidence>
<feature type="compositionally biased region" description="Acidic residues" evidence="3">
    <location>
        <begin position="477"/>
        <end position="494"/>
    </location>
</feature>
<dbReference type="InterPro" id="IPR011990">
    <property type="entry name" value="TPR-like_helical_dom_sf"/>
</dbReference>
<feature type="region of interest" description="Disordered" evidence="3">
    <location>
        <begin position="276"/>
        <end position="329"/>
    </location>
</feature>
<proteinExistence type="predicted"/>
<feature type="repeat" description="TPR" evidence="2">
    <location>
        <begin position="80"/>
        <end position="113"/>
    </location>
</feature>
<evidence type="ECO:0000313" key="4">
    <source>
        <dbReference type="EMBL" id="KAI7846269.1"/>
    </source>
</evidence>
<dbReference type="InterPro" id="IPR019734">
    <property type="entry name" value="TPR_rpt"/>
</dbReference>
<keyword evidence="1 2" id="KW-0802">TPR repeat</keyword>
<feature type="compositionally biased region" description="Low complexity" evidence="3">
    <location>
        <begin position="300"/>
        <end position="309"/>
    </location>
</feature>
<dbReference type="Pfam" id="PF13432">
    <property type="entry name" value="TPR_16"/>
    <property type="match status" value="2"/>
</dbReference>
<feature type="region of interest" description="Disordered" evidence="3">
    <location>
        <begin position="341"/>
        <end position="525"/>
    </location>
</feature>
<dbReference type="Gene3D" id="1.25.40.10">
    <property type="entry name" value="Tetratricopeptide repeat domain"/>
    <property type="match status" value="3"/>
</dbReference>
<feature type="compositionally biased region" description="Low complexity" evidence="3">
    <location>
        <begin position="495"/>
        <end position="505"/>
    </location>
</feature>
<dbReference type="SUPFAM" id="SSF48452">
    <property type="entry name" value="TPR-like"/>
    <property type="match status" value="3"/>
</dbReference>
<dbReference type="Proteomes" id="UP001205105">
    <property type="component" value="Unassembled WGS sequence"/>
</dbReference>
<feature type="compositionally biased region" description="Low complexity" evidence="3">
    <location>
        <begin position="458"/>
        <end position="476"/>
    </location>
</feature>
<dbReference type="GO" id="GO:0101031">
    <property type="term" value="C:protein folding chaperone complex"/>
    <property type="evidence" value="ECO:0007669"/>
    <property type="project" value="TreeGrafter"/>
</dbReference>